<evidence type="ECO:0000313" key="2">
    <source>
        <dbReference type="Proteomes" id="UP000001599"/>
    </source>
</evidence>
<dbReference type="HOGENOM" id="CLU_798979_0_0_6"/>
<reference evidence="1 2" key="1">
    <citation type="journal article" date="2009" name="PLoS ONE">
        <title>Salmonella paratyphi C: genetic divergence from Salmonella choleraesuis and pathogenic convergence with Salmonella typhi.</title>
        <authorList>
            <person name="Liu W.-Q."/>
            <person name="Feng Y."/>
            <person name="Wang Y."/>
            <person name="Zou Q.-H."/>
            <person name="Chen F."/>
            <person name="Guo J.-T."/>
            <person name="Peng Y.-H."/>
            <person name="Jin Y."/>
            <person name="Li Y.-G."/>
            <person name="Hu S.-N."/>
            <person name="Johnston R.N."/>
            <person name="Liu G.-R."/>
            <person name="Liu S.-L."/>
        </authorList>
    </citation>
    <scope>NUCLEOTIDE SEQUENCE [LARGE SCALE GENOMIC DNA]</scope>
    <source>
        <strain evidence="1 2">RKS4594</strain>
    </source>
</reference>
<evidence type="ECO:0000313" key="1">
    <source>
        <dbReference type="EMBL" id="ACN48679.1"/>
    </source>
</evidence>
<gene>
    <name evidence="1" type="ordered locus">SPC_4630</name>
</gene>
<organism evidence="1 2">
    <name type="scientific">Salmonella paratyphi C (strain RKS4594)</name>
    <dbReference type="NCBI Taxonomy" id="476213"/>
    <lineage>
        <taxon>Bacteria</taxon>
        <taxon>Pseudomonadati</taxon>
        <taxon>Pseudomonadota</taxon>
        <taxon>Gammaproteobacteria</taxon>
        <taxon>Enterobacterales</taxon>
        <taxon>Enterobacteriaceae</taxon>
        <taxon>Salmonella</taxon>
    </lineage>
</organism>
<accession>C0Q7F6</accession>
<dbReference type="KEGG" id="sei:SPC_4630"/>
<sequence length="366" mass="41700">MCKRRIIIKIDKNKFNEMMNPEGVALTQNSIPDSCNSLPSGAISDPYNFAANVKAFLRKRMRFVNDKLTGDCLFILIPNEIKRDVEHLGKGVDRFFSSMNIGIKGKVILSLDVRLSKVRILDVGCDSSTDEIEMHNIFSAEIEKILSLSPVNISYCQYAHDCSMLSAFPDAKNADADADIYDLNAKQITYNCAELEKHTDDFYQKELKYPSSTMMIWDKQTEFKLIAKAETRISARLGDSLQNKLGKENVAAEPNVNSGRIDIFIHSNAMGVDQGPCIIELKVLRHEKSDNYNRRWLYKGVLQARDYALDMDAKSKYLFSFDGREKNSEFAVIPLVAGKYDVKYINYRMYNKTDLARDEEIENQAV</sequence>
<dbReference type="EMBL" id="CP000857">
    <property type="protein sequence ID" value="ACN48679.1"/>
    <property type="molecule type" value="Genomic_DNA"/>
</dbReference>
<name>C0Q7F6_SALPC</name>
<proteinExistence type="predicted"/>
<dbReference type="Proteomes" id="UP000001599">
    <property type="component" value="Chromosome"/>
</dbReference>
<dbReference type="AlphaFoldDB" id="C0Q7F6"/>
<protein>
    <submittedName>
        <fullName evidence="1">Uncharacterized protein</fullName>
    </submittedName>
</protein>